<protein>
    <recommendedName>
        <fullName evidence="4">3-hydroxyacyl-CoA dehydrogenase</fullName>
    </recommendedName>
</protein>
<dbReference type="EMBL" id="VFPN01000002">
    <property type="protein sequence ID" value="TQM63351.1"/>
    <property type="molecule type" value="Genomic_DNA"/>
</dbReference>
<proteinExistence type="predicted"/>
<dbReference type="RefSeq" id="WP_141917388.1">
    <property type="nucleotide sequence ID" value="NZ_BAAAYS010000025.1"/>
</dbReference>
<accession>A0A543HYD9</accession>
<evidence type="ECO:0008006" key="4">
    <source>
        <dbReference type="Google" id="ProtNLM"/>
    </source>
</evidence>
<organism evidence="2 3">
    <name type="scientific">Klugiella xanthotipulae</name>
    <dbReference type="NCBI Taxonomy" id="244735"/>
    <lineage>
        <taxon>Bacteria</taxon>
        <taxon>Bacillati</taxon>
        <taxon>Actinomycetota</taxon>
        <taxon>Actinomycetes</taxon>
        <taxon>Micrococcales</taxon>
        <taxon>Microbacteriaceae</taxon>
        <taxon>Klugiella</taxon>
    </lineage>
</organism>
<dbReference type="AlphaFoldDB" id="A0A543HYD9"/>
<evidence type="ECO:0000313" key="3">
    <source>
        <dbReference type="Proteomes" id="UP000318331"/>
    </source>
</evidence>
<evidence type="ECO:0000313" key="2">
    <source>
        <dbReference type="EMBL" id="TQM63351.1"/>
    </source>
</evidence>
<dbReference type="Pfam" id="PF20060">
    <property type="entry name" value="DUF6459"/>
    <property type="match status" value="1"/>
</dbReference>
<comment type="caution">
    <text evidence="2">The sequence shown here is derived from an EMBL/GenBank/DDBJ whole genome shotgun (WGS) entry which is preliminary data.</text>
</comment>
<feature type="compositionally biased region" description="Basic and acidic residues" evidence="1">
    <location>
        <begin position="1"/>
        <end position="16"/>
    </location>
</feature>
<dbReference type="Proteomes" id="UP000318331">
    <property type="component" value="Unassembled WGS sequence"/>
</dbReference>
<gene>
    <name evidence="2" type="ORF">FB466_1612</name>
</gene>
<feature type="region of interest" description="Disordered" evidence="1">
    <location>
        <begin position="1"/>
        <end position="46"/>
    </location>
</feature>
<dbReference type="OrthoDB" id="3266345at2"/>
<feature type="compositionally biased region" description="Basic and acidic residues" evidence="1">
    <location>
        <begin position="26"/>
        <end position="40"/>
    </location>
</feature>
<evidence type="ECO:0000256" key="1">
    <source>
        <dbReference type="SAM" id="MobiDB-lite"/>
    </source>
</evidence>
<name>A0A543HYD9_9MICO</name>
<sequence length="170" mass="18809">MISAREHTDNRTRPEPATRGPATRGPETRPDTHPPRRSHSEATTTGTAVVTAAHLTAAPTDPKSLMESLALSAMEIVNGGRDLEKIARWLTESAYASLRLRRSISQQSRQAVGTASRREPMYCGRTRTCSPRHGVIEGVTMVHTRLRTRAVIIRLEKHGNRWIASQLSVL</sequence>
<reference evidence="2 3" key="1">
    <citation type="submission" date="2019-06" db="EMBL/GenBank/DDBJ databases">
        <title>Sequencing the genomes of 1000 actinobacteria strains.</title>
        <authorList>
            <person name="Klenk H.-P."/>
        </authorList>
    </citation>
    <scope>NUCLEOTIDE SEQUENCE [LARGE SCALE GENOMIC DNA]</scope>
    <source>
        <strain evidence="2 3">DSM 18031</strain>
    </source>
</reference>
<keyword evidence="3" id="KW-1185">Reference proteome</keyword>
<dbReference type="InterPro" id="IPR045596">
    <property type="entry name" value="DUF6459"/>
</dbReference>